<gene>
    <name evidence="1" type="ORF">PsYK624_124740</name>
</gene>
<evidence type="ECO:0000313" key="2">
    <source>
        <dbReference type="Proteomes" id="UP000703269"/>
    </source>
</evidence>
<protein>
    <submittedName>
        <fullName evidence="1">Uncharacterized protein</fullName>
    </submittedName>
</protein>
<sequence>MAKLRMRRHALKPGVDLMLASGDAGGRPLHDVVLEHSFMQLVQDIRSYAYEDVGMGKIGPKGLDWAKAFLSKPCRQRSFGRLLQLLRRRLVFAPRGLLPPPSTTILGTAQDGPQCRRQ</sequence>
<organism evidence="1 2">
    <name type="scientific">Phanerochaete sordida</name>
    <dbReference type="NCBI Taxonomy" id="48140"/>
    <lineage>
        <taxon>Eukaryota</taxon>
        <taxon>Fungi</taxon>
        <taxon>Dikarya</taxon>
        <taxon>Basidiomycota</taxon>
        <taxon>Agaricomycotina</taxon>
        <taxon>Agaricomycetes</taxon>
        <taxon>Polyporales</taxon>
        <taxon>Phanerochaetaceae</taxon>
        <taxon>Phanerochaete</taxon>
    </lineage>
</organism>
<dbReference type="Proteomes" id="UP000703269">
    <property type="component" value="Unassembled WGS sequence"/>
</dbReference>
<comment type="caution">
    <text evidence="1">The sequence shown here is derived from an EMBL/GenBank/DDBJ whole genome shotgun (WGS) entry which is preliminary data.</text>
</comment>
<dbReference type="AlphaFoldDB" id="A0A9P3LIE4"/>
<dbReference type="EMBL" id="BPQB01000058">
    <property type="protein sequence ID" value="GJE96280.1"/>
    <property type="molecule type" value="Genomic_DNA"/>
</dbReference>
<keyword evidence="2" id="KW-1185">Reference proteome</keyword>
<name>A0A9P3LIE4_9APHY</name>
<proteinExistence type="predicted"/>
<reference evidence="1 2" key="1">
    <citation type="submission" date="2021-08" db="EMBL/GenBank/DDBJ databases">
        <title>Draft Genome Sequence of Phanerochaete sordida strain YK-624.</title>
        <authorList>
            <person name="Mori T."/>
            <person name="Dohra H."/>
            <person name="Suzuki T."/>
            <person name="Kawagishi H."/>
            <person name="Hirai H."/>
        </authorList>
    </citation>
    <scope>NUCLEOTIDE SEQUENCE [LARGE SCALE GENOMIC DNA]</scope>
    <source>
        <strain evidence="1 2">YK-624</strain>
    </source>
</reference>
<evidence type="ECO:0000313" key="1">
    <source>
        <dbReference type="EMBL" id="GJE96280.1"/>
    </source>
</evidence>
<accession>A0A9P3LIE4</accession>